<comment type="caution">
    <text evidence="2">The sequence shown here is derived from an EMBL/GenBank/DDBJ whole genome shotgun (WGS) entry which is preliminary data.</text>
</comment>
<dbReference type="Gene3D" id="3.40.50.150">
    <property type="entry name" value="Vaccinia Virus protein VP39"/>
    <property type="match status" value="1"/>
</dbReference>
<dbReference type="InterPro" id="IPR050508">
    <property type="entry name" value="Methyltransf_Superfamily"/>
</dbReference>
<dbReference type="CDD" id="cd02440">
    <property type="entry name" value="AdoMet_MTases"/>
    <property type="match status" value="1"/>
</dbReference>
<sequence length="211" mass="21761">MTQQDHDGHLGAVYSAKDPAAVAAAYDRWADTYDAEMRAAGYRHPSVALALLARHLPRGSGPLLDAGAGTGMVGEWLGIVGYPLVDALDISPGMLAVAERKGCYRALHNIALGGDLPFADGAYAGIISTGVFTTGHVGAGALPELLRITAPGGVIVLTVKDTVWQDGFQAAIAGFVAKGRLTLAEETAPYISMPGEAATSPSRAVVLRPTP</sequence>
<reference evidence="2" key="1">
    <citation type="submission" date="2021-01" db="EMBL/GenBank/DDBJ databases">
        <title>Tabrizicola alba sp. nov. a motile alkaliphilic bacterium isolated from a soda lake.</title>
        <authorList>
            <person name="Szuroczki S."/>
            <person name="Abbaszade G."/>
            <person name="Schumann P."/>
            <person name="Toth E."/>
        </authorList>
    </citation>
    <scope>NUCLEOTIDE SEQUENCE</scope>
    <source>
        <strain evidence="2">DMG-N-6</strain>
    </source>
</reference>
<dbReference type="InterPro" id="IPR029063">
    <property type="entry name" value="SAM-dependent_MTases_sf"/>
</dbReference>
<evidence type="ECO:0000313" key="3">
    <source>
        <dbReference type="Proteomes" id="UP000648908"/>
    </source>
</evidence>
<accession>A0A8K0V676</accession>
<keyword evidence="2" id="KW-0489">Methyltransferase</keyword>
<dbReference type="EMBL" id="JAESVN010000002">
    <property type="protein sequence ID" value="MBL4916479.1"/>
    <property type="molecule type" value="Genomic_DNA"/>
</dbReference>
<dbReference type="GO" id="GO:0008757">
    <property type="term" value="F:S-adenosylmethionine-dependent methyltransferase activity"/>
    <property type="evidence" value="ECO:0007669"/>
    <property type="project" value="InterPro"/>
</dbReference>
<name>A0A8K0V676_9RHOB</name>
<dbReference type="SUPFAM" id="SSF53335">
    <property type="entry name" value="S-adenosyl-L-methionine-dependent methyltransferases"/>
    <property type="match status" value="1"/>
</dbReference>
<feature type="domain" description="Methyltransferase type 11" evidence="1">
    <location>
        <begin position="64"/>
        <end position="157"/>
    </location>
</feature>
<gene>
    <name evidence="2" type="ORF">JL811_04530</name>
</gene>
<evidence type="ECO:0000313" key="2">
    <source>
        <dbReference type="EMBL" id="MBL4916479.1"/>
    </source>
</evidence>
<dbReference type="InterPro" id="IPR013216">
    <property type="entry name" value="Methyltransf_11"/>
</dbReference>
<proteinExistence type="predicted"/>
<dbReference type="RefSeq" id="WP_202687250.1">
    <property type="nucleotide sequence ID" value="NZ_JAESVN010000002.1"/>
</dbReference>
<keyword evidence="2" id="KW-0808">Transferase</keyword>
<protein>
    <submittedName>
        <fullName evidence="2">Class I SAM-dependent methyltransferase</fullName>
    </submittedName>
</protein>
<dbReference type="Proteomes" id="UP000648908">
    <property type="component" value="Unassembled WGS sequence"/>
</dbReference>
<dbReference type="GO" id="GO:0032259">
    <property type="term" value="P:methylation"/>
    <property type="evidence" value="ECO:0007669"/>
    <property type="project" value="UniProtKB-KW"/>
</dbReference>
<organism evidence="2 3">
    <name type="scientific">Szabonella alba</name>
    <dbReference type="NCBI Taxonomy" id="2804194"/>
    <lineage>
        <taxon>Bacteria</taxon>
        <taxon>Pseudomonadati</taxon>
        <taxon>Pseudomonadota</taxon>
        <taxon>Alphaproteobacteria</taxon>
        <taxon>Rhodobacterales</taxon>
        <taxon>Paracoccaceae</taxon>
        <taxon>Szabonella</taxon>
    </lineage>
</organism>
<dbReference type="AlphaFoldDB" id="A0A8K0V676"/>
<dbReference type="Pfam" id="PF08241">
    <property type="entry name" value="Methyltransf_11"/>
    <property type="match status" value="1"/>
</dbReference>
<evidence type="ECO:0000259" key="1">
    <source>
        <dbReference type="Pfam" id="PF08241"/>
    </source>
</evidence>
<dbReference type="PANTHER" id="PTHR42912">
    <property type="entry name" value="METHYLTRANSFERASE"/>
    <property type="match status" value="1"/>
</dbReference>
<keyword evidence="3" id="KW-1185">Reference proteome</keyword>